<evidence type="ECO:0000313" key="2">
    <source>
        <dbReference type="EMBL" id="KAL3266194.1"/>
    </source>
</evidence>
<evidence type="ECO:0008006" key="4">
    <source>
        <dbReference type="Google" id="ProtNLM"/>
    </source>
</evidence>
<feature type="compositionally biased region" description="Low complexity" evidence="1">
    <location>
        <begin position="183"/>
        <end position="198"/>
    </location>
</feature>
<keyword evidence="3" id="KW-1185">Reference proteome</keyword>
<sequence length="233" mass="27376">MTSVEKYFQCSSLLDVHKRLLDTYEVTQNKNKLSVSDEFLLRKNHKFLWNDTGSELSWDEQLARKYYNKLFKEFCICDLSRFKENQVALRWRTKNEVISGKGQFICAEKKCNVGDHLRTWEVNFCYVEEQQKKNALVKIKLCSNCSVKLNYHSKKREIKKAKKNLRTITKGKHQKINKSAEKSVSSPESSEPGSSNVNLNEINEDSLWIQSNEQIEVKSREDEMEDYLNDLLC</sequence>
<dbReference type="Pfam" id="PF09725">
    <property type="entry name" value="Fra10Ac1"/>
    <property type="match status" value="1"/>
</dbReference>
<protein>
    <recommendedName>
        <fullName evidence="4">Protein FRA10AC1</fullName>
    </recommendedName>
</protein>
<organism evidence="2 3">
    <name type="scientific">Cryptolaemus montrouzieri</name>
    <dbReference type="NCBI Taxonomy" id="559131"/>
    <lineage>
        <taxon>Eukaryota</taxon>
        <taxon>Metazoa</taxon>
        <taxon>Ecdysozoa</taxon>
        <taxon>Arthropoda</taxon>
        <taxon>Hexapoda</taxon>
        <taxon>Insecta</taxon>
        <taxon>Pterygota</taxon>
        <taxon>Neoptera</taxon>
        <taxon>Endopterygota</taxon>
        <taxon>Coleoptera</taxon>
        <taxon>Polyphaga</taxon>
        <taxon>Cucujiformia</taxon>
        <taxon>Coccinelloidea</taxon>
        <taxon>Coccinellidae</taxon>
        <taxon>Scymninae</taxon>
        <taxon>Scymnini</taxon>
        <taxon>Cryptolaemus</taxon>
    </lineage>
</organism>
<dbReference type="InterPro" id="IPR019129">
    <property type="entry name" value="Folate-sensitive_fs_Fra10Ac1"/>
</dbReference>
<dbReference type="InterPro" id="IPR050645">
    <property type="entry name" value="Histidine_acid_phosphatase"/>
</dbReference>
<comment type="caution">
    <text evidence="2">The sequence shown here is derived from an EMBL/GenBank/DDBJ whole genome shotgun (WGS) entry which is preliminary data.</text>
</comment>
<evidence type="ECO:0000256" key="1">
    <source>
        <dbReference type="SAM" id="MobiDB-lite"/>
    </source>
</evidence>
<dbReference type="EMBL" id="JABFTP020000001">
    <property type="protein sequence ID" value="KAL3266194.1"/>
    <property type="molecule type" value="Genomic_DNA"/>
</dbReference>
<accession>A0ABD2MIL4</accession>
<dbReference type="PANTHER" id="PTHR11567">
    <property type="entry name" value="ACID PHOSPHATASE-RELATED"/>
    <property type="match status" value="1"/>
</dbReference>
<evidence type="ECO:0000313" key="3">
    <source>
        <dbReference type="Proteomes" id="UP001516400"/>
    </source>
</evidence>
<reference evidence="2 3" key="1">
    <citation type="journal article" date="2021" name="BMC Biol.">
        <title>Horizontally acquired antibacterial genes associated with adaptive radiation of ladybird beetles.</title>
        <authorList>
            <person name="Li H.S."/>
            <person name="Tang X.F."/>
            <person name="Huang Y.H."/>
            <person name="Xu Z.Y."/>
            <person name="Chen M.L."/>
            <person name="Du X.Y."/>
            <person name="Qiu B.Y."/>
            <person name="Chen P.T."/>
            <person name="Zhang W."/>
            <person name="Slipinski A."/>
            <person name="Escalona H.E."/>
            <person name="Waterhouse R.M."/>
            <person name="Zwick A."/>
            <person name="Pang H."/>
        </authorList>
    </citation>
    <scope>NUCLEOTIDE SEQUENCE [LARGE SCALE GENOMIC DNA]</scope>
    <source>
        <strain evidence="2">SYSU2018</strain>
    </source>
</reference>
<dbReference type="Proteomes" id="UP001516400">
    <property type="component" value="Unassembled WGS sequence"/>
</dbReference>
<dbReference type="PANTHER" id="PTHR11567:SF25">
    <property type="entry name" value="PROTEIN FRA10AC1"/>
    <property type="match status" value="1"/>
</dbReference>
<name>A0ABD2MIL4_9CUCU</name>
<gene>
    <name evidence="2" type="ORF">HHI36_010377</name>
</gene>
<feature type="region of interest" description="Disordered" evidence="1">
    <location>
        <begin position="169"/>
        <end position="202"/>
    </location>
</feature>
<proteinExistence type="predicted"/>
<dbReference type="AlphaFoldDB" id="A0ABD2MIL4"/>